<evidence type="ECO:0000313" key="2">
    <source>
        <dbReference type="Proteomes" id="UP000625711"/>
    </source>
</evidence>
<organism evidence="1 2">
    <name type="scientific">Rhynchophorus ferrugineus</name>
    <name type="common">Red palm weevil</name>
    <name type="synonym">Curculio ferrugineus</name>
    <dbReference type="NCBI Taxonomy" id="354439"/>
    <lineage>
        <taxon>Eukaryota</taxon>
        <taxon>Metazoa</taxon>
        <taxon>Ecdysozoa</taxon>
        <taxon>Arthropoda</taxon>
        <taxon>Hexapoda</taxon>
        <taxon>Insecta</taxon>
        <taxon>Pterygota</taxon>
        <taxon>Neoptera</taxon>
        <taxon>Endopterygota</taxon>
        <taxon>Coleoptera</taxon>
        <taxon>Polyphaga</taxon>
        <taxon>Cucujiformia</taxon>
        <taxon>Curculionidae</taxon>
        <taxon>Dryophthorinae</taxon>
        <taxon>Rhynchophorus</taxon>
    </lineage>
</organism>
<comment type="caution">
    <text evidence="1">The sequence shown here is derived from an EMBL/GenBank/DDBJ whole genome shotgun (WGS) entry which is preliminary data.</text>
</comment>
<evidence type="ECO:0000313" key="1">
    <source>
        <dbReference type="EMBL" id="KAF7273933.1"/>
    </source>
</evidence>
<sequence>MWLFLSPVEQWHNKAGFLRWSVKGLCDSDEMYAKIHKSATVSEERHDDIDIYEPGTGYYNLTPRNGELAGRGSLDEDGFERQGFCSESLVVHLWQAKNVFKRKKKTRAKRKPV</sequence>
<name>A0A834I8C7_RHYFE</name>
<dbReference type="AlphaFoldDB" id="A0A834I8C7"/>
<dbReference type="Proteomes" id="UP000625711">
    <property type="component" value="Unassembled WGS sequence"/>
</dbReference>
<protein>
    <submittedName>
        <fullName evidence="1">Uncharacterized protein</fullName>
    </submittedName>
</protein>
<proteinExistence type="predicted"/>
<dbReference type="EMBL" id="JAACXV010013213">
    <property type="protein sequence ID" value="KAF7273933.1"/>
    <property type="molecule type" value="Genomic_DNA"/>
</dbReference>
<accession>A0A834I8C7</accession>
<keyword evidence="2" id="KW-1185">Reference proteome</keyword>
<reference evidence="1" key="1">
    <citation type="submission" date="2020-08" db="EMBL/GenBank/DDBJ databases">
        <title>Genome sequencing and assembly of the red palm weevil Rhynchophorus ferrugineus.</title>
        <authorList>
            <person name="Dias G.B."/>
            <person name="Bergman C.M."/>
            <person name="Manee M."/>
        </authorList>
    </citation>
    <scope>NUCLEOTIDE SEQUENCE</scope>
    <source>
        <strain evidence="1">AA-2017</strain>
        <tissue evidence="1">Whole larva</tissue>
    </source>
</reference>
<gene>
    <name evidence="1" type="ORF">GWI33_013380</name>
</gene>